<dbReference type="Pfam" id="PF10609">
    <property type="entry name" value="ParA"/>
    <property type="match status" value="1"/>
</dbReference>
<proteinExistence type="predicted"/>
<evidence type="ECO:0000256" key="2">
    <source>
        <dbReference type="ARBA" id="ARBA00022840"/>
    </source>
</evidence>
<sequence>MERIQSAISKARAAREGKAPDEAGPSTTPPPPAKAVAAPVTPATTQDENWAALPEFVALPRVLSGNRIVTQMTGPAATAFDVIRTRLLQQMRANGWKRLAITSPGPSCGKTMTCLNLAFSLARQPDLRTIVIEADLRRPSIAKVLDMKIRQQVSNTLEGKADPAAHLARVGGLDLAIGTNHGAVRNPAELLQSATAEAALNAIEERFAPDLMIFDLPPTHVGDDVMAFMHRVDCVLIVAAAGTTTIDEVDHCERELAAQTNVLGVVLNKCRYLERRHSYNYY</sequence>
<evidence type="ECO:0000313" key="5">
    <source>
        <dbReference type="Proteomes" id="UP000248975"/>
    </source>
</evidence>
<dbReference type="PANTHER" id="PTHR32309:SF13">
    <property type="entry name" value="FERRIC ENTEROBACTIN TRANSPORT PROTEIN FEPE"/>
    <property type="match status" value="1"/>
</dbReference>
<name>A0A2W5S1A9_CERSP</name>
<keyword evidence="1" id="KW-0547">Nucleotide-binding</keyword>
<dbReference type="Gene3D" id="3.40.50.300">
    <property type="entry name" value="P-loop containing nucleotide triphosphate hydrolases"/>
    <property type="match status" value="1"/>
</dbReference>
<dbReference type="InterPro" id="IPR027417">
    <property type="entry name" value="P-loop_NTPase"/>
</dbReference>
<reference evidence="4 5" key="1">
    <citation type="submission" date="2017-08" db="EMBL/GenBank/DDBJ databases">
        <title>Infants hospitalized years apart are colonized by the same room-sourced microbial strains.</title>
        <authorList>
            <person name="Brooks B."/>
            <person name="Olm M.R."/>
            <person name="Firek B.A."/>
            <person name="Baker R."/>
            <person name="Thomas B.C."/>
            <person name="Morowitz M.J."/>
            <person name="Banfield J.F."/>
        </authorList>
    </citation>
    <scope>NUCLEOTIDE SEQUENCE [LARGE SCALE GENOMIC DNA]</scope>
    <source>
        <strain evidence="4">S2_003_000_R2_11</strain>
    </source>
</reference>
<evidence type="ECO:0000256" key="3">
    <source>
        <dbReference type="SAM" id="MobiDB-lite"/>
    </source>
</evidence>
<dbReference type="SUPFAM" id="SSF52540">
    <property type="entry name" value="P-loop containing nucleoside triphosphate hydrolases"/>
    <property type="match status" value="1"/>
</dbReference>
<organism evidence="4 5">
    <name type="scientific">Cereibacter sphaeroides</name>
    <name type="common">Rhodobacter sphaeroides</name>
    <dbReference type="NCBI Taxonomy" id="1063"/>
    <lineage>
        <taxon>Bacteria</taxon>
        <taxon>Pseudomonadati</taxon>
        <taxon>Pseudomonadota</taxon>
        <taxon>Alphaproteobacteria</taxon>
        <taxon>Rhodobacterales</taxon>
        <taxon>Paracoccaceae</taxon>
        <taxon>Cereibacter</taxon>
    </lineage>
</organism>
<dbReference type="PANTHER" id="PTHR32309">
    <property type="entry name" value="TYROSINE-PROTEIN KINASE"/>
    <property type="match status" value="1"/>
</dbReference>
<dbReference type="InterPro" id="IPR005702">
    <property type="entry name" value="Wzc-like_C"/>
</dbReference>
<dbReference type="CDD" id="cd05387">
    <property type="entry name" value="BY-kinase"/>
    <property type="match status" value="1"/>
</dbReference>
<dbReference type="GO" id="GO:0005524">
    <property type="term" value="F:ATP binding"/>
    <property type="evidence" value="ECO:0007669"/>
    <property type="project" value="UniProtKB-KW"/>
</dbReference>
<feature type="region of interest" description="Disordered" evidence="3">
    <location>
        <begin position="1"/>
        <end position="43"/>
    </location>
</feature>
<evidence type="ECO:0000313" key="4">
    <source>
        <dbReference type="EMBL" id="PZQ94882.1"/>
    </source>
</evidence>
<dbReference type="Proteomes" id="UP000248975">
    <property type="component" value="Unassembled WGS sequence"/>
</dbReference>
<dbReference type="GO" id="GO:0005886">
    <property type="term" value="C:plasma membrane"/>
    <property type="evidence" value="ECO:0007669"/>
    <property type="project" value="TreeGrafter"/>
</dbReference>
<dbReference type="EMBL" id="QFQS01000012">
    <property type="protein sequence ID" value="PZQ94882.1"/>
    <property type="molecule type" value="Genomic_DNA"/>
</dbReference>
<dbReference type="InterPro" id="IPR050445">
    <property type="entry name" value="Bact_polysacc_biosynth/exp"/>
</dbReference>
<dbReference type="AlphaFoldDB" id="A0A2W5S1A9"/>
<protein>
    <submittedName>
        <fullName evidence="4">Uncharacterized protein</fullName>
    </submittedName>
</protein>
<keyword evidence="2" id="KW-0067">ATP-binding</keyword>
<dbReference type="InterPro" id="IPR033756">
    <property type="entry name" value="YlxH/NBP35"/>
</dbReference>
<gene>
    <name evidence="4" type="ORF">DI533_21100</name>
</gene>
<evidence type="ECO:0000256" key="1">
    <source>
        <dbReference type="ARBA" id="ARBA00022741"/>
    </source>
</evidence>
<accession>A0A2W5S1A9</accession>
<feature type="compositionally biased region" description="Low complexity" evidence="3">
    <location>
        <begin position="34"/>
        <end position="43"/>
    </location>
</feature>
<dbReference type="GO" id="GO:0004713">
    <property type="term" value="F:protein tyrosine kinase activity"/>
    <property type="evidence" value="ECO:0007669"/>
    <property type="project" value="TreeGrafter"/>
</dbReference>
<comment type="caution">
    <text evidence="4">The sequence shown here is derived from an EMBL/GenBank/DDBJ whole genome shotgun (WGS) entry which is preliminary data.</text>
</comment>